<keyword evidence="2" id="KW-1185">Reference proteome</keyword>
<protein>
    <recommendedName>
        <fullName evidence="3">Clavaminate synthase-like protein</fullName>
    </recommendedName>
</protein>
<sequence>MSPERFSPYPPKLPYKFLTPQEADHFLTHGWLKVPNAIMPEYIDAWMADFWVRTGYDEHDKTTWKDEYLHLPHHRQVRHDQFCPEAWNKISDICGGEARIDPERERWIGDNFIANFGSEARSKSQFENSPKEKKGWHFDNDWYRHFLDSSGTALTIVHCFTDIPPHGGGTWLCEDGIARVIQHLYDHPKGLDPALTTSNVCDNIVKSCEDFTSVVAKRGDVFILHGLLPHVASFNHLHYARVITNPHVTLREPYNLNRPDDDYSLLEQVILRGLDRHSVPEYKPTRERMYWYPRNWTFKEAKVRDELEAMITAAKAKGLDENAVDSIWLKGEQARIDFDERNGLLLPVNEEAGLELRQHKL</sequence>
<evidence type="ECO:0008006" key="3">
    <source>
        <dbReference type="Google" id="ProtNLM"/>
    </source>
</evidence>
<evidence type="ECO:0000313" key="1">
    <source>
        <dbReference type="EMBL" id="PMD30658.1"/>
    </source>
</evidence>
<dbReference type="SUPFAM" id="SSF51197">
    <property type="entry name" value="Clavaminate synthase-like"/>
    <property type="match status" value="1"/>
</dbReference>
<dbReference type="Proteomes" id="UP000235786">
    <property type="component" value="Unassembled WGS sequence"/>
</dbReference>
<dbReference type="Gene3D" id="2.60.120.620">
    <property type="entry name" value="q2cbj1_9rhob like domain"/>
    <property type="match status" value="1"/>
</dbReference>
<dbReference type="EMBL" id="KZ613966">
    <property type="protein sequence ID" value="PMD30658.1"/>
    <property type="molecule type" value="Genomic_DNA"/>
</dbReference>
<proteinExistence type="predicted"/>
<evidence type="ECO:0000313" key="2">
    <source>
        <dbReference type="Proteomes" id="UP000235786"/>
    </source>
</evidence>
<dbReference type="OrthoDB" id="4664297at2759"/>
<gene>
    <name evidence="1" type="ORF">L207DRAFT_641584</name>
</gene>
<name>A0A2J6QWK7_HYAVF</name>
<organism evidence="1 2">
    <name type="scientific">Hyaloscypha variabilis (strain UAMH 11265 / GT02V1 / F)</name>
    <name type="common">Meliniomyces variabilis</name>
    <dbReference type="NCBI Taxonomy" id="1149755"/>
    <lineage>
        <taxon>Eukaryota</taxon>
        <taxon>Fungi</taxon>
        <taxon>Dikarya</taxon>
        <taxon>Ascomycota</taxon>
        <taxon>Pezizomycotina</taxon>
        <taxon>Leotiomycetes</taxon>
        <taxon>Helotiales</taxon>
        <taxon>Hyaloscyphaceae</taxon>
        <taxon>Hyaloscypha</taxon>
        <taxon>Hyaloscypha variabilis</taxon>
    </lineage>
</organism>
<dbReference type="AlphaFoldDB" id="A0A2J6QWK7"/>
<accession>A0A2J6QWK7</accession>
<reference evidence="1 2" key="1">
    <citation type="submission" date="2016-04" db="EMBL/GenBank/DDBJ databases">
        <title>A degradative enzymes factory behind the ericoid mycorrhizal symbiosis.</title>
        <authorList>
            <consortium name="DOE Joint Genome Institute"/>
            <person name="Martino E."/>
            <person name="Morin E."/>
            <person name="Grelet G."/>
            <person name="Kuo A."/>
            <person name="Kohler A."/>
            <person name="Daghino S."/>
            <person name="Barry K."/>
            <person name="Choi C."/>
            <person name="Cichocki N."/>
            <person name="Clum A."/>
            <person name="Copeland A."/>
            <person name="Hainaut M."/>
            <person name="Haridas S."/>
            <person name="Labutti K."/>
            <person name="Lindquist E."/>
            <person name="Lipzen A."/>
            <person name="Khouja H.-R."/>
            <person name="Murat C."/>
            <person name="Ohm R."/>
            <person name="Olson A."/>
            <person name="Spatafora J."/>
            <person name="Veneault-Fourrey C."/>
            <person name="Henrissat B."/>
            <person name="Grigoriev I."/>
            <person name="Martin F."/>
            <person name="Perotto S."/>
        </authorList>
    </citation>
    <scope>NUCLEOTIDE SEQUENCE [LARGE SCALE GENOMIC DNA]</scope>
    <source>
        <strain evidence="1 2">F</strain>
    </source>
</reference>